<proteinExistence type="predicted"/>
<keyword evidence="2" id="KW-1185">Reference proteome</keyword>
<evidence type="ECO:0000313" key="2">
    <source>
        <dbReference type="Proteomes" id="UP000683511"/>
    </source>
</evidence>
<accession>A0A975T6T7</accession>
<name>A0A975T6T7_9NOST</name>
<reference evidence="1" key="1">
    <citation type="submission" date="2017-04" db="EMBL/GenBank/DDBJ databases">
        <title>Genome deletions in a multicellular cyanobacterial endosymbiont for morphological adaptation in marine diatoms.</title>
        <authorList>
            <person name="Wang Y."/>
            <person name="Gao H."/>
            <person name="Li R."/>
            <person name="Xu X."/>
        </authorList>
    </citation>
    <scope>NUCLEOTIDE SEQUENCE</scope>
    <source>
        <strain evidence="1">FACHB 800</strain>
    </source>
</reference>
<dbReference type="Proteomes" id="UP000683511">
    <property type="component" value="Chromosome"/>
</dbReference>
<evidence type="ECO:0000313" key="1">
    <source>
        <dbReference type="EMBL" id="QXE23268.1"/>
    </source>
</evidence>
<dbReference type="AlphaFoldDB" id="A0A975T6T7"/>
<organism evidence="1 2">
    <name type="scientific">Richelia sinica FACHB-800</name>
    <dbReference type="NCBI Taxonomy" id="1357546"/>
    <lineage>
        <taxon>Bacteria</taxon>
        <taxon>Bacillati</taxon>
        <taxon>Cyanobacteriota</taxon>
        <taxon>Cyanophyceae</taxon>
        <taxon>Nostocales</taxon>
        <taxon>Nostocaceae</taxon>
        <taxon>Richelia</taxon>
    </lineage>
</organism>
<dbReference type="KEGG" id="rsin:B6N60_01957"/>
<gene>
    <name evidence="1" type="ORF">B6N60_01957</name>
</gene>
<sequence>MDSQSVETATMVSKDVGYDSGKKIKGGYRGQDFRHPLMGIVLSY</sequence>
<dbReference type="RefSeq" id="WP_256443817.1">
    <property type="nucleotide sequence ID" value="NZ_CP021056.1"/>
</dbReference>
<protein>
    <submittedName>
        <fullName evidence="1">Uncharacterized protein</fullName>
    </submittedName>
</protein>
<dbReference type="EMBL" id="CP021056">
    <property type="protein sequence ID" value="QXE23268.1"/>
    <property type="molecule type" value="Genomic_DNA"/>
</dbReference>